<reference evidence="3" key="1">
    <citation type="submission" date="2017-02" db="UniProtKB">
        <authorList>
            <consortium name="WormBaseParasite"/>
        </authorList>
    </citation>
    <scope>IDENTIFICATION</scope>
</reference>
<dbReference type="OMA" id="KIAVPHA"/>
<evidence type="ECO:0000313" key="3">
    <source>
        <dbReference type="WBParaSite" id="NBR_0000132001-mRNA-1"/>
    </source>
</evidence>
<organism evidence="3">
    <name type="scientific">Nippostrongylus brasiliensis</name>
    <name type="common">Rat hookworm</name>
    <dbReference type="NCBI Taxonomy" id="27835"/>
    <lineage>
        <taxon>Eukaryota</taxon>
        <taxon>Metazoa</taxon>
        <taxon>Ecdysozoa</taxon>
        <taxon>Nematoda</taxon>
        <taxon>Chromadorea</taxon>
        <taxon>Rhabditida</taxon>
        <taxon>Rhabditina</taxon>
        <taxon>Rhabditomorpha</taxon>
        <taxon>Strongyloidea</taxon>
        <taxon>Heligmosomidae</taxon>
        <taxon>Nippostrongylus</taxon>
    </lineage>
</organism>
<reference evidence="1 2" key="2">
    <citation type="submission" date="2018-11" db="EMBL/GenBank/DDBJ databases">
        <authorList>
            <consortium name="Pathogen Informatics"/>
        </authorList>
    </citation>
    <scope>NUCLEOTIDE SEQUENCE [LARGE SCALE GENOMIC DNA]</scope>
</reference>
<dbReference type="Proteomes" id="UP000271162">
    <property type="component" value="Unassembled WGS sequence"/>
</dbReference>
<name>A0A0N4XFL8_NIPBR</name>
<accession>A0A0N4XFL8</accession>
<evidence type="ECO:0000313" key="1">
    <source>
        <dbReference type="EMBL" id="VDL64697.1"/>
    </source>
</evidence>
<evidence type="ECO:0000313" key="2">
    <source>
        <dbReference type="Proteomes" id="UP000271162"/>
    </source>
</evidence>
<proteinExistence type="predicted"/>
<dbReference type="AlphaFoldDB" id="A0A0N4XFL8"/>
<protein>
    <submittedName>
        <fullName evidence="3">CdiI_N domain-containing protein</fullName>
    </submittedName>
</protein>
<keyword evidence="2" id="KW-1185">Reference proteome</keyword>
<dbReference type="STRING" id="27835.A0A0N4XFL8"/>
<dbReference type="WBParaSite" id="NBR_0000132001-mRNA-1">
    <property type="protein sequence ID" value="NBR_0000132001-mRNA-1"/>
    <property type="gene ID" value="NBR_0000132001"/>
</dbReference>
<sequence>MLDLQKFRFLYVTPMIRTMKIAVPHAFPPEEARHTGQRMFLFIRGYDELVGEDIEESDVFFHEDKCSVVEFDHEGCSSQSRGSEEAMYRWMRVVPFIVHGKV</sequence>
<dbReference type="EMBL" id="UYSL01000995">
    <property type="protein sequence ID" value="VDL64697.1"/>
    <property type="molecule type" value="Genomic_DNA"/>
</dbReference>
<gene>
    <name evidence="1" type="ORF">NBR_LOCUS1321</name>
</gene>